<accession>A0A392Q7A7</accession>
<keyword evidence="2" id="KW-1185">Reference proteome</keyword>
<protein>
    <submittedName>
        <fullName evidence="1">Uncharacterized protein</fullName>
    </submittedName>
</protein>
<organism evidence="1 2">
    <name type="scientific">Trifolium medium</name>
    <dbReference type="NCBI Taxonomy" id="97028"/>
    <lineage>
        <taxon>Eukaryota</taxon>
        <taxon>Viridiplantae</taxon>
        <taxon>Streptophyta</taxon>
        <taxon>Embryophyta</taxon>
        <taxon>Tracheophyta</taxon>
        <taxon>Spermatophyta</taxon>
        <taxon>Magnoliopsida</taxon>
        <taxon>eudicotyledons</taxon>
        <taxon>Gunneridae</taxon>
        <taxon>Pentapetalae</taxon>
        <taxon>rosids</taxon>
        <taxon>fabids</taxon>
        <taxon>Fabales</taxon>
        <taxon>Fabaceae</taxon>
        <taxon>Papilionoideae</taxon>
        <taxon>50 kb inversion clade</taxon>
        <taxon>NPAAA clade</taxon>
        <taxon>Hologalegina</taxon>
        <taxon>IRL clade</taxon>
        <taxon>Trifolieae</taxon>
        <taxon>Trifolium</taxon>
    </lineage>
</organism>
<name>A0A392Q7A7_9FABA</name>
<comment type="caution">
    <text evidence="1">The sequence shown here is derived from an EMBL/GenBank/DDBJ whole genome shotgun (WGS) entry which is preliminary data.</text>
</comment>
<evidence type="ECO:0000313" key="2">
    <source>
        <dbReference type="Proteomes" id="UP000265520"/>
    </source>
</evidence>
<dbReference type="AlphaFoldDB" id="A0A392Q7A7"/>
<evidence type="ECO:0000313" key="1">
    <source>
        <dbReference type="EMBL" id="MCI20201.1"/>
    </source>
</evidence>
<reference evidence="1 2" key="1">
    <citation type="journal article" date="2018" name="Front. Plant Sci.">
        <title>Red Clover (Trifolium pratense) and Zigzag Clover (T. medium) - A Picture of Genomic Similarities and Differences.</title>
        <authorList>
            <person name="Dluhosova J."/>
            <person name="Istvanek J."/>
            <person name="Nedelnik J."/>
            <person name="Repkova J."/>
        </authorList>
    </citation>
    <scope>NUCLEOTIDE SEQUENCE [LARGE SCALE GENOMIC DNA]</scope>
    <source>
        <strain evidence="2">cv. 10/8</strain>
        <tissue evidence="1">Leaf</tissue>
    </source>
</reference>
<dbReference type="Proteomes" id="UP000265520">
    <property type="component" value="Unassembled WGS sequence"/>
</dbReference>
<sequence length="133" mass="14896">MEGSSDSNLSCDGESVLVTPCKKQMLLKSGLQPLNMDFHPTFDGENSYVSSMNEGCESPLSSWDSELETDISSVVNCDGISEGPFEGSNLEEKYLEMEQENQFVGVENTDDSLLWEIDNRSYDELLKKFNETE</sequence>
<dbReference type="EMBL" id="LXQA010118672">
    <property type="protein sequence ID" value="MCI20201.1"/>
    <property type="molecule type" value="Genomic_DNA"/>
</dbReference>
<proteinExistence type="predicted"/>
<feature type="non-terminal residue" evidence="1">
    <location>
        <position position="133"/>
    </location>
</feature>